<feature type="repeat" description="Pumilio" evidence="6">
    <location>
        <begin position="25"/>
        <end position="60"/>
    </location>
</feature>
<name>A0ABQ8X6I8_9EUKA</name>
<protein>
    <submittedName>
        <fullName evidence="8">Guanine nucleotide-binding protein g(O) subunit alpha</fullName>
    </submittedName>
</protein>
<dbReference type="InterPro" id="IPR027417">
    <property type="entry name" value="P-loop_NTPase"/>
</dbReference>
<evidence type="ECO:0000313" key="8">
    <source>
        <dbReference type="EMBL" id="KAJ6228281.1"/>
    </source>
</evidence>
<evidence type="ECO:0000256" key="6">
    <source>
        <dbReference type="PROSITE-ProRule" id="PRU00317"/>
    </source>
</evidence>
<dbReference type="PROSITE" id="PS50302">
    <property type="entry name" value="PUM"/>
    <property type="match status" value="5"/>
</dbReference>
<dbReference type="PANTHER" id="PTHR10218:SF302">
    <property type="entry name" value="GUANINE NUCLEOTIDE-BINDING PROTEIN ALPHA-5 SUBUNIT"/>
    <property type="match status" value="1"/>
</dbReference>
<dbReference type="Gene3D" id="1.25.10.10">
    <property type="entry name" value="Leucine-rich Repeat Variant"/>
    <property type="match status" value="1"/>
</dbReference>
<reference evidence="8" key="1">
    <citation type="submission" date="2022-08" db="EMBL/GenBank/DDBJ databases">
        <title>Novel sulfate-reducing endosymbionts in the free-living metamonad Anaeramoeba.</title>
        <authorList>
            <person name="Jerlstrom-Hultqvist J."/>
            <person name="Cepicka I."/>
            <person name="Gallot-Lavallee L."/>
            <person name="Salas-Leiva D."/>
            <person name="Curtis B.A."/>
            <person name="Zahonova K."/>
            <person name="Pipaliya S."/>
            <person name="Dacks J."/>
            <person name="Roger A.J."/>
        </authorList>
    </citation>
    <scope>NUCLEOTIDE SEQUENCE</scope>
    <source>
        <strain evidence="8">Schooner1</strain>
    </source>
</reference>
<keyword evidence="1" id="KW-0479">Metal-binding</keyword>
<dbReference type="Gene3D" id="1.10.400.10">
    <property type="entry name" value="GI Alpha 1, domain 2-like"/>
    <property type="match status" value="1"/>
</dbReference>
<dbReference type="InterPro" id="IPR011989">
    <property type="entry name" value="ARM-like"/>
</dbReference>
<dbReference type="Pfam" id="PF00503">
    <property type="entry name" value="G-alpha"/>
    <property type="match status" value="1"/>
</dbReference>
<feature type="repeat" description="Pumilio" evidence="6">
    <location>
        <begin position="168"/>
        <end position="208"/>
    </location>
</feature>
<dbReference type="PROSITE" id="PS51882">
    <property type="entry name" value="G_ALPHA"/>
    <property type="match status" value="1"/>
</dbReference>
<dbReference type="PROSITE" id="PS50303">
    <property type="entry name" value="PUM_HD"/>
    <property type="match status" value="1"/>
</dbReference>
<dbReference type="PANTHER" id="PTHR10218">
    <property type="entry name" value="GTP-BINDING PROTEIN ALPHA SUBUNIT"/>
    <property type="match status" value="1"/>
</dbReference>
<accession>A0ABQ8X6I8</accession>
<evidence type="ECO:0000256" key="2">
    <source>
        <dbReference type="ARBA" id="ARBA00022737"/>
    </source>
</evidence>
<dbReference type="SMART" id="SM00025">
    <property type="entry name" value="Pumilio"/>
    <property type="match status" value="6"/>
</dbReference>
<dbReference type="SUPFAM" id="SSF48371">
    <property type="entry name" value="ARM repeat"/>
    <property type="match status" value="1"/>
</dbReference>
<feature type="repeat" description="Pumilio" evidence="6">
    <location>
        <begin position="1"/>
        <end position="24"/>
    </location>
</feature>
<keyword evidence="2" id="KW-0677">Repeat</keyword>
<dbReference type="CDD" id="cd00066">
    <property type="entry name" value="G-alpha"/>
    <property type="match status" value="1"/>
</dbReference>
<keyword evidence="3" id="KW-0547">Nucleotide-binding</keyword>
<dbReference type="InterPro" id="IPR001019">
    <property type="entry name" value="Gprotein_alpha_su"/>
</dbReference>
<evidence type="ECO:0000259" key="7">
    <source>
        <dbReference type="PROSITE" id="PS50303"/>
    </source>
</evidence>
<evidence type="ECO:0000256" key="5">
    <source>
        <dbReference type="ARBA" id="ARBA00023224"/>
    </source>
</evidence>
<feature type="repeat" description="Pumilio" evidence="6">
    <location>
        <begin position="61"/>
        <end position="96"/>
    </location>
</feature>
<keyword evidence="5" id="KW-0807">Transducer</keyword>
<dbReference type="SUPFAM" id="SSF52540">
    <property type="entry name" value="P-loop containing nucleoside triphosphate hydrolases"/>
    <property type="match status" value="1"/>
</dbReference>
<dbReference type="SMART" id="SM00275">
    <property type="entry name" value="G_alpha"/>
    <property type="match status" value="1"/>
</dbReference>
<dbReference type="PRINTS" id="PR00318">
    <property type="entry name" value="GPROTEINA"/>
</dbReference>
<evidence type="ECO:0000256" key="1">
    <source>
        <dbReference type="ARBA" id="ARBA00022723"/>
    </source>
</evidence>
<dbReference type="Gene3D" id="3.40.50.300">
    <property type="entry name" value="P-loop containing nucleotide triphosphate hydrolases"/>
    <property type="match status" value="1"/>
</dbReference>
<keyword evidence="9" id="KW-1185">Reference proteome</keyword>
<feature type="domain" description="PUM-HD" evidence="7">
    <location>
        <begin position="1"/>
        <end position="239"/>
    </location>
</feature>
<evidence type="ECO:0000256" key="4">
    <source>
        <dbReference type="ARBA" id="ARBA00023134"/>
    </source>
</evidence>
<dbReference type="EMBL" id="JAOAOG010000329">
    <property type="protein sequence ID" value="KAJ6228281.1"/>
    <property type="molecule type" value="Genomic_DNA"/>
</dbReference>
<organism evidence="8 9">
    <name type="scientific">Anaeramoeba flamelloides</name>
    <dbReference type="NCBI Taxonomy" id="1746091"/>
    <lineage>
        <taxon>Eukaryota</taxon>
        <taxon>Metamonada</taxon>
        <taxon>Anaeramoebidae</taxon>
        <taxon>Anaeramoeba</taxon>
    </lineage>
</organism>
<dbReference type="InterPro" id="IPR033133">
    <property type="entry name" value="PUM-HD"/>
</dbReference>
<evidence type="ECO:0000313" key="9">
    <source>
        <dbReference type="Proteomes" id="UP001150062"/>
    </source>
</evidence>
<dbReference type="InterPro" id="IPR001313">
    <property type="entry name" value="Pumilio_RNA-bd_rpt"/>
</dbReference>
<gene>
    <name evidence="8" type="ORF">M0813_09109</name>
</gene>
<dbReference type="Proteomes" id="UP001150062">
    <property type="component" value="Unassembled WGS sequence"/>
</dbReference>
<dbReference type="SUPFAM" id="SSF47895">
    <property type="entry name" value="Transducin (alpha subunit), insertion domain"/>
    <property type="match status" value="1"/>
</dbReference>
<comment type="caution">
    <text evidence="8">The sequence shown here is derived from an EMBL/GenBank/DDBJ whole genome shotgun (WGS) entry which is preliminary data.</text>
</comment>
<sequence>MYSCRIIQKAIQYGSLRAKQTIVNEISHQSYNLAKDQNGNHVIQKCIQCLSDEIRSIIVLNLINHLIPLSKHPFGCRTVQCLLKNYRGEYFDDVKNEIVLNLGVLIKDQYGNYIVQNLLEFGTKNEQKMIFQIVNNQLMQLSIHKFASNIVEKIIIYGDNQQRSKIIHLILNNNSNNLINLMKDKFGNYVIQQLIDQSNPKQKKLLIKKILHHLEDVRNCRFGTGDSGKSTIVNQMRIIYNNGFTQKQRIYYHDVINSNIIENMKILIFAIDSLQLGELKGNSKTIADKILDIKFDFDISPKLAEDLTTLWNDELIQQAFKKRNEFHIPENMDFYYNKLKTIAEPNHLPTDEDILLCRVRTSGINQTNFSMDDFKFTIIDVGGQRSERKKWISCFEEITSLLYISSISEYNQQLFEDQKVNRMHESLSLFESTINSKWFQSTPIILFLNKIDLFKKKIKKHDISICFPDYKDGLDEKKSREYIKNKFIEKNSNKNKEIYSHFTCATDTTNVKFVFESIKDIILQNLVRNIGNL</sequence>
<feature type="repeat" description="Pumilio" evidence="6">
    <location>
        <begin position="97"/>
        <end position="132"/>
    </location>
</feature>
<dbReference type="Pfam" id="PF00806">
    <property type="entry name" value="PUF"/>
    <property type="match status" value="5"/>
</dbReference>
<proteinExistence type="predicted"/>
<evidence type="ECO:0000256" key="3">
    <source>
        <dbReference type="ARBA" id="ARBA00022741"/>
    </source>
</evidence>
<keyword evidence="4" id="KW-0342">GTP-binding</keyword>
<dbReference type="InterPro" id="IPR016024">
    <property type="entry name" value="ARM-type_fold"/>
</dbReference>
<dbReference type="InterPro" id="IPR011025">
    <property type="entry name" value="GproteinA_insert"/>
</dbReference>